<dbReference type="RefSeq" id="WP_044616087.1">
    <property type="nucleotide sequence ID" value="NZ_CP007142.1"/>
</dbReference>
<evidence type="ECO:0000256" key="5">
    <source>
        <dbReference type="ARBA" id="ARBA00066962"/>
    </source>
</evidence>
<sequence>MKFTDGHWLTREGYTIHSAKTVYDITISEQQVTVYLPCKPIRHRGDTLDGPMLTLEISSPASDVLRLHCRHFDDGLERHPAFAINDQQHPLTVEQNSDTLSIRSGQLQLVMQMTFPFSMAFYDNGRRITGGDDKALAWIAHQQQAYMRAQLDIGVGEHLYGLGERFTPFVKNGQVVDCWNRDGGTSTEQSYKNVPFYLSSNGYGVFVNHPEEVSFELGSEVVAKSQFSVAGESLDFYLINGPHPKAVLERYTNLTGRPPLPPAWTFGLWLTTSFTTDYNEETVQHFVDGMLERDIPLSVFHFDCFWMKGMQWCDFQWDTDCFPDPQGMLARLHDKGLKLCVWINPYIAQKSSLYREAVEHGYLLKRANGGVWQWDLWQAGMGIIDFTNPAAADWYSRKLETLLDMGVDCFKTDFGERIPTDVVYHNGADPLRMHNYYAQLYNETVFRLLQRHRGEHDAAVFARSATAGGQCFPIHWGGDCYATYASMAESLRGGLSLTASGFGYWSHDIGGFEHTASPDLFKRWLAFGLLSSHSRLHGSASYRVPWLFDEEAVQVTRYFTQLKHRLMPYIYQCSVTNRDTGTPVMRAMFIEFPDDPTCLTLDRQYMLGDDLLVAPVFSADGDVQFYLPAGQWTHLLDGEVLTGPGWYRRHYDYMSLALFARPGSLIAFGHQSGSVVYDYDHQPQLHLYSLAEGATATVVVPDRQGRESGRVRIERQGDSLKLQSSLVSKYSLIIHGPETITREIQIAADTATLTLQRH</sequence>
<keyword evidence="2 6" id="KW-0378">Hydrolase</keyword>
<dbReference type="InterPro" id="IPR050985">
    <property type="entry name" value="Alpha-glycosidase_related"/>
</dbReference>
<keyword evidence="11" id="KW-1185">Reference proteome</keyword>
<dbReference type="CDD" id="cd14752">
    <property type="entry name" value="GH31_N"/>
    <property type="match status" value="1"/>
</dbReference>
<dbReference type="STRING" id="1445510.YC6258_01172"/>
<evidence type="ECO:0000256" key="2">
    <source>
        <dbReference type="ARBA" id="ARBA00022801"/>
    </source>
</evidence>
<dbReference type="Gene3D" id="2.60.40.1180">
    <property type="entry name" value="Golgi alpha-mannosidase II"/>
    <property type="match status" value="2"/>
</dbReference>
<dbReference type="PANTHER" id="PTHR43053">
    <property type="entry name" value="GLYCOSIDASE FAMILY 31"/>
    <property type="match status" value="1"/>
</dbReference>
<evidence type="ECO:0000256" key="4">
    <source>
        <dbReference type="ARBA" id="ARBA00052064"/>
    </source>
</evidence>
<dbReference type="SUPFAM" id="SSF51011">
    <property type="entry name" value="Glycosyl hydrolase domain"/>
    <property type="match status" value="1"/>
</dbReference>
<reference evidence="10 11" key="1">
    <citation type="submission" date="2014-01" db="EMBL/GenBank/DDBJ databases">
        <title>Full genme sequencing of cellulolytic bacterium Gynuella sunshinyii YC6258T gen. nov., sp. nov.</title>
        <authorList>
            <person name="Khan H."/>
            <person name="Chung E.J."/>
            <person name="Chung Y.R."/>
        </authorList>
    </citation>
    <scope>NUCLEOTIDE SEQUENCE [LARGE SCALE GENOMIC DNA]</scope>
    <source>
        <strain evidence="10 11">YC6258</strain>
    </source>
</reference>
<proteinExistence type="inferred from homology"/>
<feature type="domain" description="Glycosyl hydrolase family 31 C-terminal" evidence="9">
    <location>
        <begin position="581"/>
        <end position="666"/>
    </location>
</feature>
<dbReference type="InterPro" id="IPR048395">
    <property type="entry name" value="Glyco_hydro_31_C"/>
</dbReference>
<evidence type="ECO:0000256" key="1">
    <source>
        <dbReference type="ARBA" id="ARBA00007806"/>
    </source>
</evidence>
<dbReference type="Pfam" id="PF21365">
    <property type="entry name" value="Glyco_hydro_31_3rd"/>
    <property type="match status" value="1"/>
</dbReference>
<dbReference type="CDD" id="cd06593">
    <property type="entry name" value="GH31_xylosidase_YicI"/>
    <property type="match status" value="1"/>
</dbReference>
<dbReference type="SUPFAM" id="SSF51445">
    <property type="entry name" value="(Trans)glycosidases"/>
    <property type="match status" value="1"/>
</dbReference>
<evidence type="ECO:0000256" key="3">
    <source>
        <dbReference type="ARBA" id="ARBA00023295"/>
    </source>
</evidence>
<dbReference type="HOGENOM" id="CLU_000631_10_0_6"/>
<name>A0A0C5V144_9GAMM</name>
<dbReference type="SUPFAM" id="SSF117125">
    <property type="entry name" value="Putative glucosidase YicI, C-terminal domain"/>
    <property type="match status" value="1"/>
</dbReference>
<evidence type="ECO:0000259" key="9">
    <source>
        <dbReference type="Pfam" id="PF21365"/>
    </source>
</evidence>
<gene>
    <name evidence="10" type="ORF">YC6258_01172</name>
</gene>
<comment type="catalytic activity">
    <reaction evidence="4">
        <text>Hydrolysis of terminal, non-reducing alpha-D-xylose residues with release of alpha-D-xylose.</text>
        <dbReference type="EC" id="3.2.1.177"/>
    </reaction>
</comment>
<dbReference type="PANTHER" id="PTHR43053:SF4">
    <property type="entry name" value="MYOGENESIS-REGULATING GLYCOSIDASE"/>
    <property type="match status" value="1"/>
</dbReference>
<dbReference type="Gene3D" id="3.20.20.80">
    <property type="entry name" value="Glycosidases"/>
    <property type="match status" value="1"/>
</dbReference>
<dbReference type="EC" id="3.2.1.177" evidence="5"/>
<feature type="domain" description="Glycoside hydrolase family 31 TIM barrel" evidence="7">
    <location>
        <begin position="258"/>
        <end position="572"/>
    </location>
</feature>
<evidence type="ECO:0000259" key="8">
    <source>
        <dbReference type="Pfam" id="PF13802"/>
    </source>
</evidence>
<evidence type="ECO:0000313" key="10">
    <source>
        <dbReference type="EMBL" id="AJQ93220.1"/>
    </source>
</evidence>
<dbReference type="NCBIfam" id="NF007940">
    <property type="entry name" value="PRK10658.1"/>
    <property type="match status" value="1"/>
</dbReference>
<organism evidence="10 11">
    <name type="scientific">Gynuella sunshinyii YC6258</name>
    <dbReference type="NCBI Taxonomy" id="1445510"/>
    <lineage>
        <taxon>Bacteria</taxon>
        <taxon>Pseudomonadati</taxon>
        <taxon>Pseudomonadota</taxon>
        <taxon>Gammaproteobacteria</taxon>
        <taxon>Oceanospirillales</taxon>
        <taxon>Saccharospirillaceae</taxon>
        <taxon>Gynuella</taxon>
    </lineage>
</organism>
<dbReference type="EMBL" id="CP007142">
    <property type="protein sequence ID" value="AJQ93220.1"/>
    <property type="molecule type" value="Genomic_DNA"/>
</dbReference>
<dbReference type="InterPro" id="IPR000322">
    <property type="entry name" value="Glyco_hydro_31_TIM"/>
</dbReference>
<dbReference type="KEGG" id="gsn:YC6258_01172"/>
<dbReference type="InterPro" id="IPR017853">
    <property type="entry name" value="GH"/>
</dbReference>
<evidence type="ECO:0000256" key="6">
    <source>
        <dbReference type="RuleBase" id="RU361185"/>
    </source>
</evidence>
<dbReference type="SUPFAM" id="SSF74650">
    <property type="entry name" value="Galactose mutarotase-like"/>
    <property type="match status" value="1"/>
</dbReference>
<comment type="similarity">
    <text evidence="1 6">Belongs to the glycosyl hydrolase 31 family.</text>
</comment>
<protein>
    <recommendedName>
        <fullName evidence="5">alpha-D-xyloside xylohydrolase</fullName>
        <ecNumber evidence="5">3.2.1.177</ecNumber>
    </recommendedName>
</protein>
<dbReference type="GO" id="GO:0030246">
    <property type="term" value="F:carbohydrate binding"/>
    <property type="evidence" value="ECO:0007669"/>
    <property type="project" value="InterPro"/>
</dbReference>
<dbReference type="PATRIC" id="fig|1445510.3.peg.1142"/>
<dbReference type="Pfam" id="PF13802">
    <property type="entry name" value="Gal_mutarotas_2"/>
    <property type="match status" value="1"/>
</dbReference>
<dbReference type="OrthoDB" id="176168at2"/>
<dbReference type="GO" id="GO:0061634">
    <property type="term" value="F:alpha-D-xyloside xylohydrolase"/>
    <property type="evidence" value="ECO:0007669"/>
    <property type="project" value="UniProtKB-EC"/>
</dbReference>
<dbReference type="Gene3D" id="2.60.40.1760">
    <property type="entry name" value="glycosyl hydrolase (family 31)"/>
    <property type="match status" value="1"/>
</dbReference>
<dbReference type="InterPro" id="IPR011013">
    <property type="entry name" value="Gal_mutarotase_sf_dom"/>
</dbReference>
<dbReference type="FunFam" id="3.20.20.80:FF:000053">
    <property type="entry name" value="Alpha-xylosidase YicI"/>
    <property type="match status" value="1"/>
</dbReference>
<dbReference type="AlphaFoldDB" id="A0A0C5V144"/>
<dbReference type="Proteomes" id="UP000032266">
    <property type="component" value="Chromosome"/>
</dbReference>
<evidence type="ECO:0000313" key="11">
    <source>
        <dbReference type="Proteomes" id="UP000032266"/>
    </source>
</evidence>
<dbReference type="GO" id="GO:0005975">
    <property type="term" value="P:carbohydrate metabolic process"/>
    <property type="evidence" value="ECO:0007669"/>
    <property type="project" value="InterPro"/>
</dbReference>
<dbReference type="InterPro" id="IPR013780">
    <property type="entry name" value="Glyco_hydro_b"/>
</dbReference>
<feature type="domain" description="Glycoside hydrolase family 31 N-terminal" evidence="8">
    <location>
        <begin position="54"/>
        <end position="216"/>
    </location>
</feature>
<keyword evidence="3 6" id="KW-0326">Glycosidase</keyword>
<accession>A0A0C5V144</accession>
<dbReference type="Pfam" id="PF01055">
    <property type="entry name" value="Glyco_hydro_31_2nd"/>
    <property type="match status" value="1"/>
</dbReference>
<dbReference type="InterPro" id="IPR025887">
    <property type="entry name" value="Glyco_hydro_31_N_dom"/>
</dbReference>
<evidence type="ECO:0000259" key="7">
    <source>
        <dbReference type="Pfam" id="PF01055"/>
    </source>
</evidence>